<protein>
    <submittedName>
        <fullName evidence="1">Uncharacterized protein</fullName>
    </submittedName>
</protein>
<name>A0ABX3HS08_PAEBO</name>
<evidence type="ECO:0000313" key="1">
    <source>
        <dbReference type="EMBL" id="OMD52395.1"/>
    </source>
</evidence>
<gene>
    <name evidence="1" type="ORF">BSK56_03005</name>
</gene>
<organism evidence="1 2">
    <name type="scientific">Paenibacillus borealis</name>
    <dbReference type="NCBI Taxonomy" id="160799"/>
    <lineage>
        <taxon>Bacteria</taxon>
        <taxon>Bacillati</taxon>
        <taxon>Bacillota</taxon>
        <taxon>Bacilli</taxon>
        <taxon>Bacillales</taxon>
        <taxon>Paenibacillaceae</taxon>
        <taxon>Paenibacillus</taxon>
    </lineage>
</organism>
<comment type="caution">
    <text evidence="1">The sequence shown here is derived from an EMBL/GenBank/DDBJ whole genome shotgun (WGS) entry which is preliminary data.</text>
</comment>
<reference evidence="1 2" key="1">
    <citation type="submission" date="2016-10" db="EMBL/GenBank/DDBJ databases">
        <title>Paenibacillus species isolates.</title>
        <authorList>
            <person name="Beno S.M."/>
        </authorList>
    </citation>
    <scope>NUCLEOTIDE SEQUENCE [LARGE SCALE GENOMIC DNA]</scope>
    <source>
        <strain evidence="1 2">FSL H7-0744</strain>
    </source>
</reference>
<dbReference type="Proteomes" id="UP000187412">
    <property type="component" value="Unassembled WGS sequence"/>
</dbReference>
<dbReference type="EMBL" id="MPTB01000003">
    <property type="protein sequence ID" value="OMD52395.1"/>
    <property type="molecule type" value="Genomic_DNA"/>
</dbReference>
<sequence>MSVDDYLDLLNYAKAINDGQWQADIIENLKNFKESSEERERVENVRELWNRFDHINLMLLELFNKLREHEDAEDSYRWKEKIWELKMERITVAKQIQERYIKIR</sequence>
<evidence type="ECO:0000313" key="2">
    <source>
        <dbReference type="Proteomes" id="UP000187412"/>
    </source>
</evidence>
<dbReference type="RefSeq" id="WP_076109255.1">
    <property type="nucleotide sequence ID" value="NZ_MPTB01000003.1"/>
</dbReference>
<keyword evidence="2" id="KW-1185">Reference proteome</keyword>
<accession>A0ABX3HS08</accession>
<proteinExistence type="predicted"/>